<comment type="similarity">
    <text evidence="2">Belongs to the GILT family.</text>
</comment>
<name>A0AAN9AH59_HALRR</name>
<dbReference type="GO" id="GO:0005576">
    <property type="term" value="C:extracellular region"/>
    <property type="evidence" value="ECO:0007669"/>
    <property type="project" value="UniProtKB-SubCell"/>
</dbReference>
<feature type="signal peptide" evidence="6">
    <location>
        <begin position="1"/>
        <end position="16"/>
    </location>
</feature>
<dbReference type="InterPro" id="IPR004911">
    <property type="entry name" value="Interferon-induced_GILT"/>
</dbReference>
<comment type="caution">
    <text evidence="7">The sequence shown here is derived from an EMBL/GenBank/DDBJ whole genome shotgun (WGS) entry which is preliminary data.</text>
</comment>
<dbReference type="Pfam" id="PF03227">
    <property type="entry name" value="GILT"/>
    <property type="match status" value="1"/>
</dbReference>
<sequence>MRSTLVFLACLAAALAQDPVKIHLYYETLCPYSIDFVINQLYPTWGQLKDIMEVEMFPFGNADYAPDGNGGWTFTCQHGDGECFGNMVHACAKHYINDINVEMEFVNCLLSDDYPPSAGEVCSNAVGADWAPIDQCVNSIEGQNLLHDVAVIQEQLDPSLHFVPWIIVNDFFSEDQVTACQTDLKSVVCNAYTGPTPAACTSYGKYSHPSNRPKVTWS</sequence>
<keyword evidence="8" id="KW-1185">Reference proteome</keyword>
<dbReference type="PANTHER" id="PTHR13234:SF8">
    <property type="entry name" value="GAMMA-INTERFERON-INDUCIBLE LYSOSOMAL THIOL REDUCTASE"/>
    <property type="match status" value="1"/>
</dbReference>
<evidence type="ECO:0000256" key="6">
    <source>
        <dbReference type="SAM" id="SignalP"/>
    </source>
</evidence>
<dbReference type="GO" id="GO:0016671">
    <property type="term" value="F:oxidoreductase activity, acting on a sulfur group of donors, disulfide as acceptor"/>
    <property type="evidence" value="ECO:0007669"/>
    <property type="project" value="InterPro"/>
</dbReference>
<accession>A0AAN9AH59</accession>
<dbReference type="EMBL" id="JAXCGZ010000068">
    <property type="protein sequence ID" value="KAK7086827.1"/>
    <property type="molecule type" value="Genomic_DNA"/>
</dbReference>
<evidence type="ECO:0000256" key="4">
    <source>
        <dbReference type="ARBA" id="ARBA00022729"/>
    </source>
</evidence>
<proteinExistence type="inferred from homology"/>
<evidence type="ECO:0000313" key="7">
    <source>
        <dbReference type="EMBL" id="KAK7086827.1"/>
    </source>
</evidence>
<keyword evidence="3" id="KW-0964">Secreted</keyword>
<keyword evidence="4 6" id="KW-0732">Signal</keyword>
<evidence type="ECO:0000256" key="1">
    <source>
        <dbReference type="ARBA" id="ARBA00004613"/>
    </source>
</evidence>
<dbReference type="Proteomes" id="UP001381693">
    <property type="component" value="Unassembled WGS sequence"/>
</dbReference>
<evidence type="ECO:0000256" key="3">
    <source>
        <dbReference type="ARBA" id="ARBA00022525"/>
    </source>
</evidence>
<dbReference type="PANTHER" id="PTHR13234">
    <property type="entry name" value="GAMMA-INTERFERON INDUCIBLE LYSOSOMAL THIOL REDUCTASE GILT"/>
    <property type="match status" value="1"/>
</dbReference>
<evidence type="ECO:0000256" key="2">
    <source>
        <dbReference type="ARBA" id="ARBA00005679"/>
    </source>
</evidence>
<dbReference type="AlphaFoldDB" id="A0AAN9AH59"/>
<gene>
    <name evidence="7" type="primary">MFAP1_1</name>
    <name evidence="7" type="ORF">SK128_021092</name>
</gene>
<keyword evidence="5" id="KW-0325">Glycoprotein</keyword>
<evidence type="ECO:0000313" key="8">
    <source>
        <dbReference type="Proteomes" id="UP001381693"/>
    </source>
</evidence>
<evidence type="ECO:0000256" key="5">
    <source>
        <dbReference type="ARBA" id="ARBA00023180"/>
    </source>
</evidence>
<organism evidence="7 8">
    <name type="scientific">Halocaridina rubra</name>
    <name type="common">Hawaiian red shrimp</name>
    <dbReference type="NCBI Taxonomy" id="373956"/>
    <lineage>
        <taxon>Eukaryota</taxon>
        <taxon>Metazoa</taxon>
        <taxon>Ecdysozoa</taxon>
        <taxon>Arthropoda</taxon>
        <taxon>Crustacea</taxon>
        <taxon>Multicrustacea</taxon>
        <taxon>Malacostraca</taxon>
        <taxon>Eumalacostraca</taxon>
        <taxon>Eucarida</taxon>
        <taxon>Decapoda</taxon>
        <taxon>Pleocyemata</taxon>
        <taxon>Caridea</taxon>
        <taxon>Atyoidea</taxon>
        <taxon>Atyidae</taxon>
        <taxon>Halocaridina</taxon>
    </lineage>
</organism>
<comment type="subcellular location">
    <subcellularLocation>
        <location evidence="1">Secreted</location>
    </subcellularLocation>
</comment>
<feature type="chain" id="PRO_5042927450" evidence="6">
    <location>
        <begin position="17"/>
        <end position="218"/>
    </location>
</feature>
<protein>
    <submittedName>
        <fullName evidence="7">Microfibrillar-associated protein 1</fullName>
    </submittedName>
</protein>
<reference evidence="7 8" key="1">
    <citation type="submission" date="2023-11" db="EMBL/GenBank/DDBJ databases">
        <title>Halocaridina rubra genome assembly.</title>
        <authorList>
            <person name="Smith C."/>
        </authorList>
    </citation>
    <scope>NUCLEOTIDE SEQUENCE [LARGE SCALE GENOMIC DNA]</scope>
    <source>
        <strain evidence="7">EP-1</strain>
        <tissue evidence="7">Whole</tissue>
    </source>
</reference>